<reference evidence="2 3" key="1">
    <citation type="submission" date="2020-02" db="EMBL/GenBank/DDBJ databases">
        <authorList>
            <person name="Ma Q."/>
            <person name="Huang Y."/>
            <person name="Song X."/>
            <person name="Pei D."/>
        </authorList>
    </citation>
    <scope>NUCLEOTIDE SEQUENCE [LARGE SCALE GENOMIC DNA]</scope>
    <source>
        <strain evidence="2">Sxm20200214</strain>
        <tissue evidence="2">Leaf</tissue>
    </source>
</reference>
<gene>
    <name evidence="2" type="ORF">Bca52824_028380</name>
</gene>
<organism evidence="2 3">
    <name type="scientific">Brassica carinata</name>
    <name type="common">Ethiopian mustard</name>
    <name type="synonym">Abyssinian cabbage</name>
    <dbReference type="NCBI Taxonomy" id="52824"/>
    <lineage>
        <taxon>Eukaryota</taxon>
        <taxon>Viridiplantae</taxon>
        <taxon>Streptophyta</taxon>
        <taxon>Embryophyta</taxon>
        <taxon>Tracheophyta</taxon>
        <taxon>Spermatophyta</taxon>
        <taxon>Magnoliopsida</taxon>
        <taxon>eudicotyledons</taxon>
        <taxon>Gunneridae</taxon>
        <taxon>Pentapetalae</taxon>
        <taxon>rosids</taxon>
        <taxon>malvids</taxon>
        <taxon>Brassicales</taxon>
        <taxon>Brassicaceae</taxon>
        <taxon>Brassiceae</taxon>
        <taxon>Brassica</taxon>
    </lineage>
</organism>
<name>A0A8X8APY7_BRACI</name>
<proteinExistence type="predicted"/>
<evidence type="ECO:0000313" key="2">
    <source>
        <dbReference type="EMBL" id="KAG2308632.1"/>
    </source>
</evidence>
<protein>
    <submittedName>
        <fullName evidence="2">Uncharacterized protein</fullName>
    </submittedName>
</protein>
<keyword evidence="3" id="KW-1185">Reference proteome</keyword>
<evidence type="ECO:0000313" key="3">
    <source>
        <dbReference type="Proteomes" id="UP000886595"/>
    </source>
</evidence>
<comment type="caution">
    <text evidence="2">The sequence shown here is derived from an EMBL/GenBank/DDBJ whole genome shotgun (WGS) entry which is preliminary data.</text>
</comment>
<dbReference type="Proteomes" id="UP000886595">
    <property type="component" value="Unassembled WGS sequence"/>
</dbReference>
<dbReference type="AlphaFoldDB" id="A0A8X8APY7"/>
<feature type="signal peptide" evidence="1">
    <location>
        <begin position="1"/>
        <end position="25"/>
    </location>
</feature>
<evidence type="ECO:0000256" key="1">
    <source>
        <dbReference type="SAM" id="SignalP"/>
    </source>
</evidence>
<keyword evidence="1" id="KW-0732">Signal</keyword>
<accession>A0A8X8APY7</accession>
<dbReference type="EMBL" id="JAAMPC010000006">
    <property type="protein sequence ID" value="KAG2308632.1"/>
    <property type="molecule type" value="Genomic_DNA"/>
</dbReference>
<sequence length="77" mass="8352">MATSQALQPLFLLLLSLFFVPAALGAFVDFMNCEGSSPDRRVNVTSVRVNPYPLGLGDAGASFTINADTSKQFFFLF</sequence>
<feature type="chain" id="PRO_5036471384" evidence="1">
    <location>
        <begin position="26"/>
        <end position="77"/>
    </location>
</feature>